<dbReference type="Gene3D" id="3.30.429.10">
    <property type="entry name" value="Macrophage Migration Inhibitory Factor"/>
    <property type="match status" value="1"/>
</dbReference>
<name>U2KE32_9FIRM</name>
<reference evidence="3 4" key="1">
    <citation type="submission" date="2013-07" db="EMBL/GenBank/DDBJ databases">
        <authorList>
            <person name="Weinstock G."/>
            <person name="Sodergren E."/>
            <person name="Wylie T."/>
            <person name="Fulton L."/>
            <person name="Fulton R."/>
            <person name="Fronick C."/>
            <person name="O'Laughlin M."/>
            <person name="Godfrey J."/>
            <person name="Miner T."/>
            <person name="Herter B."/>
            <person name="Appelbaum E."/>
            <person name="Cordes M."/>
            <person name="Lek S."/>
            <person name="Wollam A."/>
            <person name="Pepin K.H."/>
            <person name="Palsikar V.B."/>
            <person name="Mitreva M."/>
            <person name="Wilson R.K."/>
        </authorList>
    </citation>
    <scope>NUCLEOTIDE SEQUENCE [LARGE SCALE GENOMIC DNA]</scope>
    <source>
        <strain evidence="3 4">ATCC 27760</strain>
    </source>
</reference>
<dbReference type="GO" id="GO:0016853">
    <property type="term" value="F:isomerase activity"/>
    <property type="evidence" value="ECO:0007669"/>
    <property type="project" value="UniProtKB-KW"/>
</dbReference>
<accession>U2KE32</accession>
<gene>
    <name evidence="3" type="ORF">RUMCAL_00835</name>
</gene>
<comment type="caution">
    <text evidence="3">The sequence shown here is derived from an EMBL/GenBank/DDBJ whole genome shotgun (WGS) entry which is preliminary data.</text>
</comment>
<dbReference type="eggNOG" id="COG1942">
    <property type="taxonomic scope" value="Bacteria"/>
</dbReference>
<dbReference type="RefSeq" id="WP_021682297.1">
    <property type="nucleotide sequence ID" value="NZ_KI260408.1"/>
</dbReference>
<proteinExistence type="predicted"/>
<organism evidence="3 4">
    <name type="scientific">Ruminococcus callidus ATCC 27760</name>
    <dbReference type="NCBI Taxonomy" id="411473"/>
    <lineage>
        <taxon>Bacteria</taxon>
        <taxon>Bacillati</taxon>
        <taxon>Bacillota</taxon>
        <taxon>Clostridia</taxon>
        <taxon>Eubacteriales</taxon>
        <taxon>Oscillospiraceae</taxon>
        <taxon>Ruminococcus</taxon>
    </lineage>
</organism>
<dbReference type="EMBL" id="AWVF01000095">
    <property type="protein sequence ID" value="ERJ96786.1"/>
    <property type="molecule type" value="Genomic_DNA"/>
</dbReference>
<feature type="domain" description="4-oxalocrotonate tautomerase-like" evidence="2">
    <location>
        <begin position="2"/>
        <end position="52"/>
    </location>
</feature>
<dbReference type="STRING" id="411473.RUMCAL_00835"/>
<dbReference type="SUPFAM" id="SSF55331">
    <property type="entry name" value="Tautomerase/MIF"/>
    <property type="match status" value="1"/>
</dbReference>
<evidence type="ECO:0000256" key="1">
    <source>
        <dbReference type="ARBA" id="ARBA00023235"/>
    </source>
</evidence>
<evidence type="ECO:0000313" key="4">
    <source>
        <dbReference type="Proteomes" id="UP000016662"/>
    </source>
</evidence>
<dbReference type="OrthoDB" id="5405937at2"/>
<dbReference type="AlphaFoldDB" id="U2KE32"/>
<protein>
    <submittedName>
        <fullName evidence="3">Tautomerase enzyme</fullName>
    </submittedName>
</protein>
<dbReference type="InterPro" id="IPR004370">
    <property type="entry name" value="4-OT-like_dom"/>
</dbReference>
<dbReference type="InterPro" id="IPR014347">
    <property type="entry name" value="Tautomerase/MIF_sf"/>
</dbReference>
<dbReference type="PATRIC" id="fig|411473.3.peg.681"/>
<dbReference type="Proteomes" id="UP000016662">
    <property type="component" value="Unassembled WGS sequence"/>
</dbReference>
<evidence type="ECO:0000259" key="2">
    <source>
        <dbReference type="Pfam" id="PF01361"/>
    </source>
</evidence>
<evidence type="ECO:0000313" key="3">
    <source>
        <dbReference type="EMBL" id="ERJ96786.1"/>
    </source>
</evidence>
<keyword evidence="4" id="KW-1185">Reference proteome</keyword>
<dbReference type="HOGENOM" id="CLU_183611_0_0_9"/>
<keyword evidence="1" id="KW-0413">Isomerase</keyword>
<dbReference type="Pfam" id="PF01361">
    <property type="entry name" value="Tautomerase"/>
    <property type="match status" value="1"/>
</dbReference>
<sequence>MPHITIKMLKGRTDDQKKLAADKVAAALVDAIGCNPEHISVAVEDFTPVEWQDEFRKEVTESEHIYKEPHYDPKDVL</sequence>
<dbReference type="GeneID" id="93691865"/>